<protein>
    <submittedName>
        <fullName evidence="2">Uncharacterized protein At1g76070</fullName>
    </submittedName>
</protein>
<organism evidence="2">
    <name type="scientific">Anthurium amnicola</name>
    <dbReference type="NCBI Taxonomy" id="1678845"/>
    <lineage>
        <taxon>Eukaryota</taxon>
        <taxon>Viridiplantae</taxon>
        <taxon>Streptophyta</taxon>
        <taxon>Embryophyta</taxon>
        <taxon>Tracheophyta</taxon>
        <taxon>Spermatophyta</taxon>
        <taxon>Magnoliopsida</taxon>
        <taxon>Liliopsida</taxon>
        <taxon>Araceae</taxon>
        <taxon>Pothoideae</taxon>
        <taxon>Potheae</taxon>
        <taxon>Anthurium</taxon>
    </lineage>
</organism>
<dbReference type="AlphaFoldDB" id="A0A1D1Y8B5"/>
<gene>
    <name evidence="2" type="primary">At1g76070_4</name>
    <name evidence="2" type="ORF">g.28073</name>
</gene>
<feature type="compositionally biased region" description="Polar residues" evidence="1">
    <location>
        <begin position="33"/>
        <end position="42"/>
    </location>
</feature>
<reference evidence="2" key="1">
    <citation type="submission" date="2015-07" db="EMBL/GenBank/DDBJ databases">
        <title>Transcriptome Assembly of Anthurium amnicola.</title>
        <authorList>
            <person name="Suzuki J."/>
        </authorList>
    </citation>
    <scope>NUCLEOTIDE SEQUENCE</scope>
</reference>
<feature type="non-terminal residue" evidence="2">
    <location>
        <position position="1"/>
    </location>
</feature>
<dbReference type="PANTHER" id="PTHR34779">
    <property type="entry name" value="OS09G0542900 PROTEIN"/>
    <property type="match status" value="1"/>
</dbReference>
<dbReference type="PANTHER" id="PTHR34779:SF1">
    <property type="entry name" value="OS09G0542900 PROTEIN"/>
    <property type="match status" value="1"/>
</dbReference>
<evidence type="ECO:0000313" key="2">
    <source>
        <dbReference type="EMBL" id="JAT50868.1"/>
    </source>
</evidence>
<dbReference type="EMBL" id="GDJX01017068">
    <property type="protein sequence ID" value="JAT50868.1"/>
    <property type="molecule type" value="Transcribed_RNA"/>
</dbReference>
<accession>A0A1D1Y8B5</accession>
<evidence type="ECO:0000256" key="1">
    <source>
        <dbReference type="SAM" id="MobiDB-lite"/>
    </source>
</evidence>
<proteinExistence type="predicted"/>
<dbReference type="InterPro" id="IPR038796">
    <property type="entry name" value="At1g76070-like"/>
</dbReference>
<name>A0A1D1Y8B5_9ARAE</name>
<sequence length="253" mass="27746">REREREVFCLVMEKPPLKPSKGNRILKLLPKGTSFSIPNQPYSPGREKAHAARRGFSGPLFAPIPAEARSRPSGPRGGFETPEPTSPKVSCIGQIKHKSKKACKSKPSASTRITDRKPRFSLRRMFSGKAKKVSLAGGSSCPEPRAHGKPPPVPGRAAPPLGQMRRFASGRETLANFDWRASRVADEWGEDFSDDYMDNGFSDDEEEHVKIPHSAPMLLGAGAGAASVAMEPRKEVNLWKRRTMAPPSPLDLE</sequence>
<feature type="compositionally biased region" description="Basic residues" evidence="1">
    <location>
        <begin position="95"/>
        <end position="104"/>
    </location>
</feature>
<feature type="region of interest" description="Disordered" evidence="1">
    <location>
        <begin position="32"/>
        <end position="162"/>
    </location>
</feature>